<accession>A0ABT6WB81</accession>
<protein>
    <submittedName>
        <fullName evidence="1">Uncharacterized protein</fullName>
    </submittedName>
</protein>
<evidence type="ECO:0000313" key="2">
    <source>
        <dbReference type="Proteomes" id="UP001241758"/>
    </source>
</evidence>
<gene>
    <name evidence="1" type="ORF">QLQ12_00040</name>
</gene>
<organism evidence="1 2">
    <name type="scientific">Actinoplanes sandaracinus</name>
    <dbReference type="NCBI Taxonomy" id="3045177"/>
    <lineage>
        <taxon>Bacteria</taxon>
        <taxon>Bacillati</taxon>
        <taxon>Actinomycetota</taxon>
        <taxon>Actinomycetes</taxon>
        <taxon>Micromonosporales</taxon>
        <taxon>Micromonosporaceae</taxon>
        <taxon>Actinoplanes</taxon>
    </lineage>
</organism>
<sequence length="45" mass="4694">MVRERAGLCVTVGLTRVLDVILPGGSSWTHKGGRSCSGLGSLPLR</sequence>
<keyword evidence="2" id="KW-1185">Reference proteome</keyword>
<dbReference type="EMBL" id="JASCTH010000001">
    <property type="protein sequence ID" value="MDI6096995.1"/>
    <property type="molecule type" value="Genomic_DNA"/>
</dbReference>
<proteinExistence type="predicted"/>
<dbReference type="RefSeq" id="WP_282756124.1">
    <property type="nucleotide sequence ID" value="NZ_JASCTH010000001.1"/>
</dbReference>
<comment type="caution">
    <text evidence="1">The sequence shown here is derived from an EMBL/GenBank/DDBJ whole genome shotgun (WGS) entry which is preliminary data.</text>
</comment>
<name>A0ABT6WB81_9ACTN</name>
<reference evidence="1 2" key="1">
    <citation type="submission" date="2023-05" db="EMBL/GenBank/DDBJ databases">
        <title>Actinoplanes sp. NEAU-A12 genome sequencing.</title>
        <authorList>
            <person name="Wang Z.-S."/>
        </authorList>
    </citation>
    <scope>NUCLEOTIDE SEQUENCE [LARGE SCALE GENOMIC DNA]</scope>
    <source>
        <strain evidence="1 2">NEAU-A12</strain>
    </source>
</reference>
<dbReference type="Proteomes" id="UP001241758">
    <property type="component" value="Unassembled WGS sequence"/>
</dbReference>
<evidence type="ECO:0000313" key="1">
    <source>
        <dbReference type="EMBL" id="MDI6096995.1"/>
    </source>
</evidence>